<dbReference type="Proteomes" id="UP000321528">
    <property type="component" value="Unassembled WGS sequence"/>
</dbReference>
<organism evidence="2 4">
    <name type="scientific">Flagellimonas aequoris</name>
    <dbReference type="NCBI Taxonomy" id="2306997"/>
    <lineage>
        <taxon>Bacteria</taxon>
        <taxon>Pseudomonadati</taxon>
        <taxon>Bacteroidota</taxon>
        <taxon>Flavobacteriia</taxon>
        <taxon>Flavobacteriales</taxon>
        <taxon>Flavobacteriaceae</taxon>
        <taxon>Flagellimonas</taxon>
    </lineage>
</organism>
<evidence type="ECO:0000313" key="3">
    <source>
        <dbReference type="EMBL" id="TXK02255.1"/>
    </source>
</evidence>
<evidence type="ECO:0000256" key="1">
    <source>
        <dbReference type="SAM" id="Phobius"/>
    </source>
</evidence>
<protein>
    <submittedName>
        <fullName evidence="2">Uncharacterized protein</fullName>
    </submittedName>
</protein>
<gene>
    <name evidence="2" type="ORF">D2U88_10690</name>
    <name evidence="3" type="ORF">FQ019_10610</name>
</gene>
<proteinExistence type="predicted"/>
<dbReference type="EMBL" id="VNWL01000022">
    <property type="protein sequence ID" value="TXK02255.1"/>
    <property type="molecule type" value="Genomic_DNA"/>
</dbReference>
<keyword evidence="5" id="KW-1185">Reference proteome</keyword>
<comment type="caution">
    <text evidence="2">The sequence shown here is derived from an EMBL/GenBank/DDBJ whole genome shotgun (WGS) entry which is preliminary data.</text>
</comment>
<dbReference type="EMBL" id="QXFJ01000023">
    <property type="protein sequence ID" value="RIV70816.1"/>
    <property type="molecule type" value="Genomic_DNA"/>
</dbReference>
<evidence type="ECO:0000313" key="2">
    <source>
        <dbReference type="EMBL" id="RIV70816.1"/>
    </source>
</evidence>
<evidence type="ECO:0000313" key="4">
    <source>
        <dbReference type="Proteomes" id="UP000284189"/>
    </source>
</evidence>
<keyword evidence="1" id="KW-0812">Transmembrane</keyword>
<keyword evidence="1" id="KW-1133">Transmembrane helix</keyword>
<evidence type="ECO:0000313" key="5">
    <source>
        <dbReference type="Proteomes" id="UP000321528"/>
    </source>
</evidence>
<keyword evidence="1" id="KW-0472">Membrane</keyword>
<reference evidence="3 5" key="2">
    <citation type="submission" date="2019-07" db="EMBL/GenBank/DDBJ databases">
        <title>Draft genome of two Muricauda strains isolated from deep sea.</title>
        <authorList>
            <person name="Sun C."/>
        </authorList>
    </citation>
    <scope>NUCLEOTIDE SEQUENCE [LARGE SCALE GENOMIC DNA]</scope>
    <source>
        <strain evidence="3 5">NH166</strain>
    </source>
</reference>
<name>A0A418N7X1_9FLAO</name>
<feature type="transmembrane region" description="Helical" evidence="1">
    <location>
        <begin position="123"/>
        <end position="141"/>
    </location>
</feature>
<dbReference type="AlphaFoldDB" id="A0A418N7X1"/>
<dbReference type="Proteomes" id="UP000284189">
    <property type="component" value="Unassembled WGS sequence"/>
</dbReference>
<sequence length="159" mass="18944">MSKSLSRNKLSKLQWEELLWISRTKRDFWSSDTKRLAKIELDNRKVSSTEKDELWDSINEELEISFENGFLNTEADGIDIGYSNYQKFKIFITAPFALGRLRPIGDLIGLFSEKKMKKFWEKLILTLLGTIFWVSIFLIWWNHSERGRLKEIQNYELNE</sequence>
<accession>A0A418N7X1</accession>
<dbReference type="RefSeq" id="WP_119640565.1">
    <property type="nucleotide sequence ID" value="NZ_QXFJ01000023.1"/>
</dbReference>
<reference evidence="2 4" key="1">
    <citation type="submission" date="2018-08" db="EMBL/GenBank/DDBJ databases">
        <title>Proposal of Muricauda 72 sp.nov. and Muricauda NH166 sp.nov., isolated from seawater.</title>
        <authorList>
            <person name="Cheng H."/>
            <person name="Wu Y.-H."/>
            <person name="Guo L.-L."/>
            <person name="Xu X.-W."/>
        </authorList>
    </citation>
    <scope>NUCLEOTIDE SEQUENCE [LARGE SCALE GENOMIC DNA]</scope>
    <source>
        <strain evidence="2 4">NH166</strain>
    </source>
</reference>